<dbReference type="Proteomes" id="UP000193642">
    <property type="component" value="Unassembled WGS sequence"/>
</dbReference>
<protein>
    <recommendedName>
        <fullName evidence="3">NACHT domain-containing protein</fullName>
    </recommendedName>
</protein>
<evidence type="ECO:0000313" key="1">
    <source>
        <dbReference type="EMBL" id="ORY21085.1"/>
    </source>
</evidence>
<proteinExistence type="predicted"/>
<keyword evidence="2" id="KW-1185">Reference proteome</keyword>
<evidence type="ECO:0008006" key="3">
    <source>
        <dbReference type="Google" id="ProtNLM"/>
    </source>
</evidence>
<name>A0A1Y2AGK7_9FUNG</name>
<dbReference type="AlphaFoldDB" id="A0A1Y2AGK7"/>
<sequence length="125" mass="14284">MVIDAIDELKYETRQVLLTILTEFGPKLPSFVKIFLTGRPEKDIYDCLTELSSYELSPTNENNLIDVQIVVKQRLKELWNIETFELPAAALVAMDLIVSKSEGLLIFVKVVFSSYNLLNMVLMKL</sequence>
<evidence type="ECO:0000313" key="2">
    <source>
        <dbReference type="Proteomes" id="UP000193642"/>
    </source>
</evidence>
<comment type="caution">
    <text evidence="1">The sequence shown here is derived from an EMBL/GenBank/DDBJ whole genome shotgun (WGS) entry which is preliminary data.</text>
</comment>
<dbReference type="OrthoDB" id="2157246at2759"/>
<dbReference type="EMBL" id="MCGO01000215">
    <property type="protein sequence ID" value="ORY21085.1"/>
    <property type="molecule type" value="Genomic_DNA"/>
</dbReference>
<reference evidence="1 2" key="1">
    <citation type="submission" date="2016-07" db="EMBL/GenBank/DDBJ databases">
        <title>Pervasive Adenine N6-methylation of Active Genes in Fungi.</title>
        <authorList>
            <consortium name="DOE Joint Genome Institute"/>
            <person name="Mondo S.J."/>
            <person name="Dannebaum R.O."/>
            <person name="Kuo R.C."/>
            <person name="Labutti K."/>
            <person name="Haridas S."/>
            <person name="Kuo A."/>
            <person name="Salamov A."/>
            <person name="Ahrendt S.R."/>
            <person name="Lipzen A."/>
            <person name="Sullivan W."/>
            <person name="Andreopoulos W.B."/>
            <person name="Clum A."/>
            <person name="Lindquist E."/>
            <person name="Daum C."/>
            <person name="Ramamoorthy G.K."/>
            <person name="Gryganskyi A."/>
            <person name="Culley D."/>
            <person name="Magnuson J.K."/>
            <person name="James T.Y."/>
            <person name="O'Malley M.A."/>
            <person name="Stajich J.E."/>
            <person name="Spatafora J.W."/>
            <person name="Visel A."/>
            <person name="Grigoriev I.V."/>
        </authorList>
    </citation>
    <scope>NUCLEOTIDE SEQUENCE [LARGE SCALE GENOMIC DNA]</scope>
    <source>
        <strain evidence="1 2">JEL800</strain>
    </source>
</reference>
<organism evidence="1 2">
    <name type="scientific">Rhizoclosmatium globosum</name>
    <dbReference type="NCBI Taxonomy" id="329046"/>
    <lineage>
        <taxon>Eukaryota</taxon>
        <taxon>Fungi</taxon>
        <taxon>Fungi incertae sedis</taxon>
        <taxon>Chytridiomycota</taxon>
        <taxon>Chytridiomycota incertae sedis</taxon>
        <taxon>Chytridiomycetes</taxon>
        <taxon>Chytridiales</taxon>
        <taxon>Chytriomycetaceae</taxon>
        <taxon>Rhizoclosmatium</taxon>
    </lineage>
</organism>
<gene>
    <name evidence="1" type="ORF">BCR33DRAFT_215863</name>
</gene>
<accession>A0A1Y2AGK7</accession>